<proteinExistence type="inferred from homology"/>
<name>A0A165LUX8_9APHY</name>
<dbReference type="PROSITE" id="PS00941">
    <property type="entry name" value="CARBOXYLESTERASE_B_2"/>
    <property type="match status" value="1"/>
</dbReference>
<evidence type="ECO:0000256" key="2">
    <source>
        <dbReference type="ARBA" id="ARBA00022801"/>
    </source>
</evidence>
<dbReference type="Pfam" id="PF00135">
    <property type="entry name" value="COesterase"/>
    <property type="match status" value="1"/>
</dbReference>
<evidence type="ECO:0000256" key="1">
    <source>
        <dbReference type="ARBA" id="ARBA00005964"/>
    </source>
</evidence>
<accession>A0A165LUX8</accession>
<dbReference type="GO" id="GO:0016787">
    <property type="term" value="F:hydrolase activity"/>
    <property type="evidence" value="ECO:0007669"/>
    <property type="project" value="UniProtKB-KW"/>
</dbReference>
<dbReference type="InterPro" id="IPR019819">
    <property type="entry name" value="Carboxylesterase_B_CS"/>
</dbReference>
<dbReference type="ESTHER" id="9aphy-a0a165lux8">
    <property type="family name" value="Fungal_carboxylesterase_lipase"/>
</dbReference>
<protein>
    <recommendedName>
        <fullName evidence="3">Carboxylic ester hydrolase</fullName>
        <ecNumber evidence="3">3.1.1.-</ecNumber>
    </recommendedName>
</protein>
<evidence type="ECO:0000313" key="6">
    <source>
        <dbReference type="Proteomes" id="UP000076727"/>
    </source>
</evidence>
<reference evidence="5 6" key="1">
    <citation type="journal article" date="2016" name="Mol. Biol. Evol.">
        <title>Comparative Genomics of Early-Diverging Mushroom-Forming Fungi Provides Insights into the Origins of Lignocellulose Decay Capabilities.</title>
        <authorList>
            <person name="Nagy L.G."/>
            <person name="Riley R."/>
            <person name="Tritt A."/>
            <person name="Adam C."/>
            <person name="Daum C."/>
            <person name="Floudas D."/>
            <person name="Sun H."/>
            <person name="Yadav J.S."/>
            <person name="Pangilinan J."/>
            <person name="Larsson K.H."/>
            <person name="Matsuura K."/>
            <person name="Barry K."/>
            <person name="Labutti K."/>
            <person name="Kuo R."/>
            <person name="Ohm R.A."/>
            <person name="Bhattacharya S.S."/>
            <person name="Shirouzu T."/>
            <person name="Yoshinaga Y."/>
            <person name="Martin F.M."/>
            <person name="Grigoriev I.V."/>
            <person name="Hibbett D.S."/>
        </authorList>
    </citation>
    <scope>NUCLEOTIDE SEQUENCE [LARGE SCALE GENOMIC DNA]</scope>
    <source>
        <strain evidence="5 6">L-15889</strain>
    </source>
</reference>
<dbReference type="STRING" id="1314783.A0A165LUX8"/>
<dbReference type="AlphaFoldDB" id="A0A165LUX8"/>
<keyword evidence="2 3" id="KW-0378">Hydrolase</keyword>
<sequence length="561" mass="61381">MHTLICLSLLWILVLAWPSAASTSTSTALESRWANTSTPVVDLGYAQYQGTYDPDTNISYFFGIRYAEAPTGDLRWRAPQTPTTTAGVQQATAQPNECYQADYGNSSTNPYRTPSLQTPDSSTINYRTSILEKRVVVQDEDCLFLNVYTPGQIQPNASLPVLVWIHGGGYIAGAASTFTGQDIIKESDYSVVTVIIQYRLGLFGFLPGSEVQANGALNAGLLDQNFALQWVQENIASFGGDPAKVTIWGESAGAGSVLQHIVANGGQTEPPLFRAAMTSSTFLPFQYYYNDTIPETVFSETVAQTGCSSATDVLTCLRSTDVSLLQTANTNISLAGFFGTYVFVPVVDGTFIVERPTVTLEKRRVNGEMLLSVTNSYEGYNFVDVAAPPTNPTNYVTELFPLIDATTVQIIVQQYLNDKTLTNTTSRAIAVMGESIFICPTYMLLQAFGDNAYKGEFAIPPAHHGQDLQYYFPTANPPAYNNSELITSFSQSFMSVIRSLNPNDKFLPDLKPAWSIWQNGTTEMLFNVTSAGEPVVHTTTTDPTLLERCALWQSLSSLTYQ</sequence>
<dbReference type="Gene3D" id="3.40.50.1820">
    <property type="entry name" value="alpha/beta hydrolase"/>
    <property type="match status" value="1"/>
</dbReference>
<organism evidence="5 6">
    <name type="scientific">Daedalea quercina L-15889</name>
    <dbReference type="NCBI Taxonomy" id="1314783"/>
    <lineage>
        <taxon>Eukaryota</taxon>
        <taxon>Fungi</taxon>
        <taxon>Dikarya</taxon>
        <taxon>Basidiomycota</taxon>
        <taxon>Agaricomycotina</taxon>
        <taxon>Agaricomycetes</taxon>
        <taxon>Polyporales</taxon>
        <taxon>Fomitopsis</taxon>
    </lineage>
</organism>
<evidence type="ECO:0000259" key="4">
    <source>
        <dbReference type="Pfam" id="PF00135"/>
    </source>
</evidence>
<dbReference type="PANTHER" id="PTHR11559">
    <property type="entry name" value="CARBOXYLESTERASE"/>
    <property type="match status" value="1"/>
</dbReference>
<keyword evidence="6" id="KW-1185">Reference proteome</keyword>
<feature type="domain" description="Carboxylesterase type B" evidence="4">
    <location>
        <begin position="38"/>
        <end position="525"/>
    </location>
</feature>
<dbReference type="InterPro" id="IPR029058">
    <property type="entry name" value="AB_hydrolase_fold"/>
</dbReference>
<feature type="chain" id="PRO_5007748487" description="Carboxylic ester hydrolase" evidence="3">
    <location>
        <begin position="17"/>
        <end position="561"/>
    </location>
</feature>
<feature type="signal peptide" evidence="3">
    <location>
        <begin position="1"/>
        <end position="16"/>
    </location>
</feature>
<dbReference type="SUPFAM" id="SSF53474">
    <property type="entry name" value="alpha/beta-Hydrolases"/>
    <property type="match status" value="1"/>
</dbReference>
<dbReference type="OrthoDB" id="408631at2759"/>
<evidence type="ECO:0000256" key="3">
    <source>
        <dbReference type="RuleBase" id="RU361235"/>
    </source>
</evidence>
<dbReference type="EC" id="3.1.1.-" evidence="3"/>
<evidence type="ECO:0000313" key="5">
    <source>
        <dbReference type="EMBL" id="KZT64879.1"/>
    </source>
</evidence>
<gene>
    <name evidence="5" type="ORF">DAEQUDRAFT_732085</name>
</gene>
<dbReference type="InterPro" id="IPR002018">
    <property type="entry name" value="CarbesteraseB"/>
</dbReference>
<dbReference type="Proteomes" id="UP000076727">
    <property type="component" value="Unassembled WGS sequence"/>
</dbReference>
<dbReference type="InterPro" id="IPR050309">
    <property type="entry name" value="Type-B_Carboxylest/Lipase"/>
</dbReference>
<dbReference type="InterPro" id="IPR019826">
    <property type="entry name" value="Carboxylesterase_B_AS"/>
</dbReference>
<dbReference type="PROSITE" id="PS00122">
    <property type="entry name" value="CARBOXYLESTERASE_B_1"/>
    <property type="match status" value="1"/>
</dbReference>
<keyword evidence="3" id="KW-0732">Signal</keyword>
<dbReference type="EMBL" id="KV429116">
    <property type="protein sequence ID" value="KZT64879.1"/>
    <property type="molecule type" value="Genomic_DNA"/>
</dbReference>
<comment type="similarity">
    <text evidence="1 3">Belongs to the type-B carboxylesterase/lipase family.</text>
</comment>